<reference evidence="2" key="1">
    <citation type="submission" date="2013-09" db="EMBL/GenBank/DDBJ databases">
        <title>Corchorus olitorius genome sequencing.</title>
        <authorList>
            <person name="Alam M."/>
            <person name="Haque M.S."/>
            <person name="Islam M.S."/>
            <person name="Emdad E.M."/>
            <person name="Islam M.M."/>
            <person name="Ahmed B."/>
            <person name="Halim A."/>
            <person name="Hossen Q.M.M."/>
            <person name="Hossain M.Z."/>
            <person name="Ahmed R."/>
            <person name="Khan M.M."/>
            <person name="Islam R."/>
            <person name="Rashid M.M."/>
            <person name="Khan S.A."/>
            <person name="Rahman M.S."/>
            <person name="Alam M."/>
            <person name="Yahiya A.S."/>
            <person name="Khan M.S."/>
            <person name="Azam M.S."/>
            <person name="Haque T."/>
            <person name="Lashkar M.Z.H."/>
            <person name="Akhand A.I."/>
            <person name="Morshed G."/>
            <person name="Roy S."/>
            <person name="Uddin K.S."/>
            <person name="Rabeya T."/>
            <person name="Hossain A.S."/>
            <person name="Chowdhury A."/>
            <person name="Snigdha A.R."/>
            <person name="Mortoza M.S."/>
            <person name="Matin S.A."/>
            <person name="Hoque S.M.E."/>
            <person name="Islam M.K."/>
            <person name="Roy D.K."/>
            <person name="Haider R."/>
            <person name="Moosa M.M."/>
            <person name="Elias S.M."/>
            <person name="Hasan A.M."/>
            <person name="Jahan S."/>
            <person name="Shafiuddin M."/>
            <person name="Mahmood N."/>
            <person name="Shommy N.S."/>
        </authorList>
    </citation>
    <scope>NUCLEOTIDE SEQUENCE [LARGE SCALE GENOMIC DNA]</scope>
    <source>
        <strain evidence="2">cv. O-4</strain>
    </source>
</reference>
<gene>
    <name evidence="1" type="ORF">COLO4_09646</name>
</gene>
<evidence type="ECO:0000313" key="2">
    <source>
        <dbReference type="Proteomes" id="UP000187203"/>
    </source>
</evidence>
<protein>
    <submittedName>
        <fullName evidence="1">Uncharacterized protein</fullName>
    </submittedName>
</protein>
<sequence>MAPFLGQFQTDCIDCLLKPHCKDQISSVRLIRSARFIKWKEGFERGKKANDTARDWGHRYGEIAGIEEETVQLWGISKVEFKVFW</sequence>
<name>A0A1R3KBI3_9ROSI</name>
<dbReference type="AlphaFoldDB" id="A0A1R3KBI3"/>
<comment type="caution">
    <text evidence="1">The sequence shown here is derived from an EMBL/GenBank/DDBJ whole genome shotgun (WGS) entry which is preliminary data.</text>
</comment>
<accession>A0A1R3KBI3</accession>
<proteinExistence type="predicted"/>
<organism evidence="1 2">
    <name type="scientific">Corchorus olitorius</name>
    <dbReference type="NCBI Taxonomy" id="93759"/>
    <lineage>
        <taxon>Eukaryota</taxon>
        <taxon>Viridiplantae</taxon>
        <taxon>Streptophyta</taxon>
        <taxon>Embryophyta</taxon>
        <taxon>Tracheophyta</taxon>
        <taxon>Spermatophyta</taxon>
        <taxon>Magnoliopsida</taxon>
        <taxon>eudicotyledons</taxon>
        <taxon>Gunneridae</taxon>
        <taxon>Pentapetalae</taxon>
        <taxon>rosids</taxon>
        <taxon>malvids</taxon>
        <taxon>Malvales</taxon>
        <taxon>Malvaceae</taxon>
        <taxon>Grewioideae</taxon>
        <taxon>Apeibeae</taxon>
        <taxon>Corchorus</taxon>
    </lineage>
</organism>
<evidence type="ECO:0000313" key="1">
    <source>
        <dbReference type="EMBL" id="OMP04451.1"/>
    </source>
</evidence>
<keyword evidence="2" id="KW-1185">Reference proteome</keyword>
<dbReference type="EMBL" id="AWUE01014255">
    <property type="protein sequence ID" value="OMP04451.1"/>
    <property type="molecule type" value="Genomic_DNA"/>
</dbReference>
<dbReference type="Proteomes" id="UP000187203">
    <property type="component" value="Unassembled WGS sequence"/>
</dbReference>